<evidence type="ECO:0000256" key="1">
    <source>
        <dbReference type="SAM" id="Phobius"/>
    </source>
</evidence>
<dbReference type="Proteomes" id="UP000612282">
    <property type="component" value="Unassembled WGS sequence"/>
</dbReference>
<comment type="caution">
    <text evidence="2">The sequence shown here is derived from an EMBL/GenBank/DDBJ whole genome shotgun (WGS) entry which is preliminary data.</text>
</comment>
<proteinExistence type="predicted"/>
<keyword evidence="1" id="KW-0472">Membrane</keyword>
<keyword evidence="1" id="KW-0812">Transmembrane</keyword>
<keyword evidence="3" id="KW-1185">Reference proteome</keyword>
<dbReference type="RefSeq" id="WP_203808659.1">
    <property type="nucleotide sequence ID" value="NZ_BAAAQE010000094.1"/>
</dbReference>
<gene>
    <name evidence="2" type="ORF">Aco03nite_094640</name>
</gene>
<feature type="transmembrane region" description="Helical" evidence="1">
    <location>
        <begin position="74"/>
        <end position="92"/>
    </location>
</feature>
<name>A0ABQ3XRC7_9ACTN</name>
<sequence length="189" mass="19159">MKTNHIALAVAGPLWAAVSLAQVATRDGFDLLRHPLSLLSTGSLGWLQIVNFVVAGLLLVVGAGSLGGTWAPRLTRIAGVGMIGAGVLVMDPGNGFPVDHPEVPTTMSWHGLGHMAAGSVTFTALIAVCWVLARRAATRIWTAAGVVAGTALLVGWGWAMAGGTAGTLTLAVGAIAAMLHLSLAAGRAR</sequence>
<organism evidence="2 3">
    <name type="scientific">Actinoplanes couchii</name>
    <dbReference type="NCBI Taxonomy" id="403638"/>
    <lineage>
        <taxon>Bacteria</taxon>
        <taxon>Bacillati</taxon>
        <taxon>Actinomycetota</taxon>
        <taxon>Actinomycetes</taxon>
        <taxon>Micromonosporales</taxon>
        <taxon>Micromonosporaceae</taxon>
        <taxon>Actinoplanes</taxon>
    </lineage>
</organism>
<feature type="transmembrane region" description="Helical" evidence="1">
    <location>
        <begin position="112"/>
        <end position="133"/>
    </location>
</feature>
<feature type="transmembrane region" description="Helical" evidence="1">
    <location>
        <begin position="165"/>
        <end position="185"/>
    </location>
</feature>
<evidence type="ECO:0000313" key="2">
    <source>
        <dbReference type="EMBL" id="GID61060.1"/>
    </source>
</evidence>
<dbReference type="EMBL" id="BOMG01000118">
    <property type="protein sequence ID" value="GID61060.1"/>
    <property type="molecule type" value="Genomic_DNA"/>
</dbReference>
<evidence type="ECO:0008006" key="4">
    <source>
        <dbReference type="Google" id="ProtNLM"/>
    </source>
</evidence>
<dbReference type="InterPro" id="IPR009339">
    <property type="entry name" value="DUF998"/>
</dbReference>
<protein>
    <recommendedName>
        <fullName evidence="4">DUF998 domain-containing protein</fullName>
    </recommendedName>
</protein>
<keyword evidence="1" id="KW-1133">Transmembrane helix</keyword>
<feature type="transmembrane region" description="Helical" evidence="1">
    <location>
        <begin position="140"/>
        <end position="159"/>
    </location>
</feature>
<reference evidence="2 3" key="1">
    <citation type="submission" date="2021-01" db="EMBL/GenBank/DDBJ databases">
        <title>Whole genome shotgun sequence of Actinoplanes couchii NBRC 106145.</title>
        <authorList>
            <person name="Komaki H."/>
            <person name="Tamura T."/>
        </authorList>
    </citation>
    <scope>NUCLEOTIDE SEQUENCE [LARGE SCALE GENOMIC DNA]</scope>
    <source>
        <strain evidence="2 3">NBRC 106145</strain>
    </source>
</reference>
<feature type="transmembrane region" description="Helical" evidence="1">
    <location>
        <begin position="45"/>
        <end position="67"/>
    </location>
</feature>
<dbReference type="Pfam" id="PF06197">
    <property type="entry name" value="DUF998"/>
    <property type="match status" value="1"/>
</dbReference>
<accession>A0ABQ3XRC7</accession>
<evidence type="ECO:0000313" key="3">
    <source>
        <dbReference type="Proteomes" id="UP000612282"/>
    </source>
</evidence>